<evidence type="ECO:0000256" key="5">
    <source>
        <dbReference type="ARBA" id="ARBA00023014"/>
    </source>
</evidence>
<dbReference type="InterPro" id="IPR017941">
    <property type="entry name" value="Rieske_2Fe-2S"/>
</dbReference>
<evidence type="ECO:0000256" key="3">
    <source>
        <dbReference type="ARBA" id="ARBA00023002"/>
    </source>
</evidence>
<dbReference type="PANTHER" id="PTHR40562">
    <property type="match status" value="1"/>
</dbReference>
<evidence type="ECO:0000256" key="4">
    <source>
        <dbReference type="ARBA" id="ARBA00023004"/>
    </source>
</evidence>
<keyword evidence="3" id="KW-0560">Oxidoreductase</keyword>
<keyword evidence="1" id="KW-0001">2Fe-2S</keyword>
<keyword evidence="9" id="KW-1185">Reference proteome</keyword>
<keyword evidence="2" id="KW-0479">Metal-binding</keyword>
<evidence type="ECO:0000256" key="1">
    <source>
        <dbReference type="ARBA" id="ARBA00022714"/>
    </source>
</evidence>
<dbReference type="Pfam" id="PF13806">
    <property type="entry name" value="Rieske_2"/>
    <property type="match status" value="1"/>
</dbReference>
<dbReference type="Gene3D" id="2.102.10.10">
    <property type="entry name" value="Rieske [2Fe-2S] iron-sulphur domain"/>
    <property type="match status" value="1"/>
</dbReference>
<dbReference type="Proteomes" id="UP001595710">
    <property type="component" value="Unassembled WGS sequence"/>
</dbReference>
<proteinExistence type="predicted"/>
<accession>A0ABV7WXG0</accession>
<sequence>MQFETVCLENDLIPNLGIAVKVSNQQVAIFYMPNTKERVFALSNWDPISKANVLSRGILGDIQGRLVVSSPIHKHHFDLKTGQCLEEEVSVPSYSVKIENGKISLAVETLYEQTA</sequence>
<dbReference type="InterPro" id="IPR017881">
    <property type="entry name" value="NirD"/>
</dbReference>
<evidence type="ECO:0000259" key="7">
    <source>
        <dbReference type="PROSITE" id="PS51296"/>
    </source>
</evidence>
<feature type="domain" description="Rieske" evidence="7">
    <location>
        <begin position="4"/>
        <end position="105"/>
    </location>
</feature>
<evidence type="ECO:0000313" key="8">
    <source>
        <dbReference type="EMBL" id="MFC3702565.1"/>
    </source>
</evidence>
<keyword evidence="5" id="KW-0411">Iron-sulfur</keyword>
<evidence type="ECO:0000313" key="9">
    <source>
        <dbReference type="Proteomes" id="UP001595710"/>
    </source>
</evidence>
<dbReference type="EMBL" id="JBHRYN010000013">
    <property type="protein sequence ID" value="MFC3702565.1"/>
    <property type="molecule type" value="Genomic_DNA"/>
</dbReference>
<dbReference type="SUPFAM" id="SSF50022">
    <property type="entry name" value="ISP domain"/>
    <property type="match status" value="1"/>
</dbReference>
<keyword evidence="4" id="KW-0408">Iron</keyword>
<dbReference type="PROSITE" id="PS51300">
    <property type="entry name" value="NIRD"/>
    <property type="match status" value="1"/>
</dbReference>
<dbReference type="CDD" id="cd03529">
    <property type="entry name" value="Rieske_NirD"/>
    <property type="match status" value="1"/>
</dbReference>
<dbReference type="InterPro" id="IPR036922">
    <property type="entry name" value="Rieske_2Fe-2S_sf"/>
</dbReference>
<evidence type="ECO:0000256" key="6">
    <source>
        <dbReference type="ARBA" id="ARBA00023063"/>
    </source>
</evidence>
<dbReference type="NCBIfam" id="TIGR02378">
    <property type="entry name" value="nirD_assim_sml"/>
    <property type="match status" value="1"/>
</dbReference>
<gene>
    <name evidence="8" type="primary">nirD</name>
    <name evidence="8" type="ORF">ACFOND_13035</name>
</gene>
<dbReference type="PROSITE" id="PS51296">
    <property type="entry name" value="RIESKE"/>
    <property type="match status" value="1"/>
</dbReference>
<dbReference type="PANTHER" id="PTHR40562:SF1">
    <property type="entry name" value="NITRITE REDUCTASE (NADH) SMALL SUBUNIT"/>
    <property type="match status" value="1"/>
</dbReference>
<keyword evidence="6" id="KW-0534">Nitrate assimilation</keyword>
<dbReference type="InterPro" id="IPR012748">
    <property type="entry name" value="Rieske-like_NirD"/>
</dbReference>
<protein>
    <submittedName>
        <fullName evidence="8">Nitrite reductase small subunit NirD</fullName>
    </submittedName>
</protein>
<evidence type="ECO:0000256" key="2">
    <source>
        <dbReference type="ARBA" id="ARBA00022723"/>
    </source>
</evidence>
<name>A0ABV7WXG0_9GAMM</name>
<reference evidence="9" key="1">
    <citation type="journal article" date="2019" name="Int. J. Syst. Evol. Microbiol.">
        <title>The Global Catalogue of Microorganisms (GCM) 10K type strain sequencing project: providing services to taxonomists for standard genome sequencing and annotation.</title>
        <authorList>
            <consortium name="The Broad Institute Genomics Platform"/>
            <consortium name="The Broad Institute Genome Sequencing Center for Infectious Disease"/>
            <person name="Wu L."/>
            <person name="Ma J."/>
        </authorList>
    </citation>
    <scope>NUCLEOTIDE SEQUENCE [LARGE SCALE GENOMIC DNA]</scope>
    <source>
        <strain evidence="9">CECT 8288</strain>
    </source>
</reference>
<dbReference type="RefSeq" id="WP_290281987.1">
    <property type="nucleotide sequence ID" value="NZ_JAUFQI010000001.1"/>
</dbReference>
<organism evidence="8 9">
    <name type="scientific">Reinekea marina</name>
    <dbReference type="NCBI Taxonomy" id="1310421"/>
    <lineage>
        <taxon>Bacteria</taxon>
        <taxon>Pseudomonadati</taxon>
        <taxon>Pseudomonadota</taxon>
        <taxon>Gammaproteobacteria</taxon>
        <taxon>Oceanospirillales</taxon>
        <taxon>Saccharospirillaceae</taxon>
        <taxon>Reinekea</taxon>
    </lineage>
</organism>
<comment type="caution">
    <text evidence="8">The sequence shown here is derived from an EMBL/GenBank/DDBJ whole genome shotgun (WGS) entry which is preliminary data.</text>
</comment>